<name>A0A8S4B5Q4_9TELE</name>
<dbReference type="Pfam" id="PF00350">
    <property type="entry name" value="Dynamin_N"/>
    <property type="match status" value="1"/>
</dbReference>
<dbReference type="Gene3D" id="3.40.50.300">
    <property type="entry name" value="P-loop containing nucleotide triphosphate hydrolases"/>
    <property type="match status" value="2"/>
</dbReference>
<dbReference type="InterPro" id="IPR053082">
    <property type="entry name" value="Nuclear_GTPase_SLIP-GC"/>
</dbReference>
<dbReference type="InterPro" id="IPR045063">
    <property type="entry name" value="Dynamin_N"/>
</dbReference>
<reference evidence="3" key="1">
    <citation type="submission" date="2021-05" db="EMBL/GenBank/DDBJ databases">
        <authorList>
            <person name="Tigano A."/>
        </authorList>
    </citation>
    <scope>NUCLEOTIDE SEQUENCE</scope>
</reference>
<feature type="compositionally biased region" description="Basic and acidic residues" evidence="1">
    <location>
        <begin position="25"/>
        <end position="37"/>
    </location>
</feature>
<feature type="compositionally biased region" description="Polar residues" evidence="1">
    <location>
        <begin position="1"/>
        <end position="10"/>
    </location>
</feature>
<accession>A0A8S4B5Q4</accession>
<organism evidence="3 4">
    <name type="scientific">Menidia menidia</name>
    <name type="common">Atlantic silverside</name>
    <dbReference type="NCBI Taxonomy" id="238744"/>
    <lineage>
        <taxon>Eukaryota</taxon>
        <taxon>Metazoa</taxon>
        <taxon>Chordata</taxon>
        <taxon>Craniata</taxon>
        <taxon>Vertebrata</taxon>
        <taxon>Euteleostomi</taxon>
        <taxon>Actinopterygii</taxon>
        <taxon>Neopterygii</taxon>
        <taxon>Teleostei</taxon>
        <taxon>Neoteleostei</taxon>
        <taxon>Acanthomorphata</taxon>
        <taxon>Ovalentaria</taxon>
        <taxon>Atherinomorphae</taxon>
        <taxon>Atheriniformes</taxon>
        <taxon>Atherinopsidae</taxon>
        <taxon>Menidiinae</taxon>
        <taxon>Menidia</taxon>
    </lineage>
</organism>
<evidence type="ECO:0000259" key="2">
    <source>
        <dbReference type="Pfam" id="PF00350"/>
    </source>
</evidence>
<dbReference type="SUPFAM" id="SSF52540">
    <property type="entry name" value="P-loop containing nucleoside triphosphate hydrolases"/>
    <property type="match status" value="1"/>
</dbReference>
<feature type="domain" description="Dynamin N-terminal" evidence="2">
    <location>
        <begin position="97"/>
        <end position="324"/>
    </location>
</feature>
<dbReference type="InterPro" id="IPR027417">
    <property type="entry name" value="P-loop_NTPase"/>
</dbReference>
<dbReference type="OrthoDB" id="3598281at2759"/>
<dbReference type="EMBL" id="CAJRST010008890">
    <property type="protein sequence ID" value="CAG5897780.1"/>
    <property type="molecule type" value="Genomic_DNA"/>
</dbReference>
<evidence type="ECO:0000256" key="1">
    <source>
        <dbReference type="SAM" id="MobiDB-lite"/>
    </source>
</evidence>
<dbReference type="PANTHER" id="PTHR47308:SF1">
    <property type="entry name" value="NUCLEAR GTPASE SLIP-GC"/>
    <property type="match status" value="1"/>
</dbReference>
<feature type="region of interest" description="Disordered" evidence="1">
    <location>
        <begin position="1"/>
        <end position="50"/>
    </location>
</feature>
<keyword evidence="4" id="KW-1185">Reference proteome</keyword>
<evidence type="ECO:0000313" key="4">
    <source>
        <dbReference type="Proteomes" id="UP000677803"/>
    </source>
</evidence>
<evidence type="ECO:0000313" key="3">
    <source>
        <dbReference type="EMBL" id="CAG5897780.1"/>
    </source>
</evidence>
<proteinExistence type="predicted"/>
<comment type="caution">
    <text evidence="3">The sequence shown here is derived from an EMBL/GenBank/DDBJ whole genome shotgun (WGS) entry which is preliminary data.</text>
</comment>
<dbReference type="PANTHER" id="PTHR47308">
    <property type="entry name" value="NUCLEAR GTPASE SLIP-GC"/>
    <property type="match status" value="1"/>
</dbReference>
<protein>
    <submittedName>
        <fullName evidence="3">(Atlantic silverside) hypothetical protein</fullName>
    </submittedName>
</protein>
<dbReference type="AlphaFoldDB" id="A0A8S4B5Q4"/>
<dbReference type="Proteomes" id="UP000677803">
    <property type="component" value="Unassembled WGS sequence"/>
</dbReference>
<gene>
    <name evidence="3" type="ORF">MMEN_LOCUS8832</name>
</gene>
<dbReference type="GO" id="GO:0003924">
    <property type="term" value="F:GTPase activity"/>
    <property type="evidence" value="ECO:0007669"/>
    <property type="project" value="TreeGrafter"/>
</dbReference>
<sequence length="757" mass="86590">MDDFGQQQLEEATDFTEENPSTSVNEKRKPDNQRESSEWQSPTKRRRDSTSEAIILSKVKTVMGEVYIRIVEMDRTKLNTFLKSKIEDLATDKRELVGVFGRTGTGKSSLINAVIGEKNLLPTGSVSACTSVMIKVEANMRNSKYEADIEFISKEDWKNELWSMGRFHGDNEDGMRKDEESREEDDEDFDEKLSAVYGDEWRDKSLENLMEAKYFREINHCLGSMKTLTCESAQELSAKFVKYTRSGTREGESKEVKRWYWPLVKCVTLRVPQNDLLQYVTLVDLPGNGDCNKSRDEMWKGIVGKCSAVWIVADINRATSEKEPWEILKSLRGLIGNGGECQHILFICTKSDQIDDLDNKYVNSMDNIRAHIFKRNMTAKEEVRQKFQKLDEVKKHISGDCFNVFTVSSKEFLKRKNNVLNQTESEIPMLQDFLTDLNDSHSVTLNYVSGAHGILSLIQGASCKEAAGKKKDLCEDLEGNISHQIKSLCDTMDEVCGAFEKCLSKGVAESNSSCEGKLKYFLYPKGKSGRGFHRVLRCVALNQGKYQPKKGKEINLNLKLASFLTDSIDEEFKRTFPNDGKNGPIYEAISSFSLDTKSLMEKYRDVELQLIFLKTEEEKVKTKLKRFILDQKKIIYSSLTKAIEEAMTDCYQRAAGFRGKNSLQNMRQTVERHVHDLKSSMFSQAKEMMLNLLKKLMDTIEGTLKETMGKSIELSLRTDDNSIPDVSTELEMVQKLYDELKSSSHEDMSWKMQHWIP</sequence>